<name>G0UWM8_TRYCI</name>
<proteinExistence type="predicted"/>
<evidence type="ECO:0000256" key="10">
    <source>
        <dbReference type="ARBA" id="ARBA00049506"/>
    </source>
</evidence>
<evidence type="ECO:0000256" key="5">
    <source>
        <dbReference type="ARBA" id="ARBA00022679"/>
    </source>
</evidence>
<dbReference type="GO" id="GO:0052925">
    <property type="term" value="F:dol-P-Man:Man(5)GlcNAc(2)-PP-Dol alpha-1,3-mannosyltransferase activity"/>
    <property type="evidence" value="ECO:0007669"/>
    <property type="project" value="UniProtKB-EC"/>
</dbReference>
<evidence type="ECO:0000256" key="4">
    <source>
        <dbReference type="ARBA" id="ARBA00022676"/>
    </source>
</evidence>
<dbReference type="PANTHER" id="PTHR12646">
    <property type="entry name" value="NOT56 - RELATED"/>
    <property type="match status" value="1"/>
</dbReference>
<gene>
    <name evidence="13" type="ORF">TCIL3000_10_5600</name>
</gene>
<evidence type="ECO:0000256" key="11">
    <source>
        <dbReference type="SAM" id="MobiDB-lite"/>
    </source>
</evidence>
<dbReference type="VEuPathDB" id="TriTrypDB:TcIL3000_10_5600"/>
<dbReference type="Pfam" id="PF05208">
    <property type="entry name" value="ALG3"/>
    <property type="match status" value="1"/>
</dbReference>
<evidence type="ECO:0000313" key="13">
    <source>
        <dbReference type="EMBL" id="CCC93794.1"/>
    </source>
</evidence>
<evidence type="ECO:0000256" key="12">
    <source>
        <dbReference type="SAM" id="Phobius"/>
    </source>
</evidence>
<protein>
    <recommendedName>
        <fullName evidence="3">dolichyl-P-Man:Man5GlcNAc2-PP-dolichol alpha-1,3-mannosyltransferase</fullName>
        <ecNumber evidence="3">2.4.1.258</ecNumber>
    </recommendedName>
</protein>
<comment type="catalytic activity">
    <reaction evidence="10">
        <text>an alpha-D-Man-(1-&gt;2)-alpha-D-Man-(1-&gt;2)-alpha-D-Man-(1-&gt;3)-[alpha-D-Man-(1-&gt;6)]-beta-D-Man-(1-&gt;4)-beta-D-GlcNAc-(1-&gt;4)-alpha-D-GlcNAc-diphospho-di-trans,poly-cis-dolichol + a di-trans,poly-cis-dolichyl beta-D-mannosyl phosphate = an alpha-D-Man-(1-&gt;2)-alpha-D-Man-(1-&gt;2)-alpha-D-Man-(1-&gt;3)-[alpha-D-Man-(1-&gt;3)-alpha-D-Man-(1-&gt;6)]-beta-D-Man-(1-&gt;4)-beta-D-GlcNAc-(1-&gt;4)-alpha-D-GlcNAc-diphospho-di-trans,poly-cis-dolichol + a di-trans,poly-cis-dolichyl phosphate + H(+)</text>
        <dbReference type="Rhea" id="RHEA:29527"/>
        <dbReference type="Rhea" id="RHEA-COMP:19498"/>
        <dbReference type="Rhea" id="RHEA-COMP:19501"/>
        <dbReference type="Rhea" id="RHEA-COMP:19516"/>
        <dbReference type="Rhea" id="RHEA-COMP:19517"/>
        <dbReference type="ChEBI" id="CHEBI:15378"/>
        <dbReference type="ChEBI" id="CHEBI:57683"/>
        <dbReference type="ChEBI" id="CHEBI:58211"/>
        <dbReference type="ChEBI" id="CHEBI:132515"/>
        <dbReference type="ChEBI" id="CHEBI:132516"/>
        <dbReference type="EC" id="2.4.1.258"/>
    </reaction>
    <physiologicalReaction direction="left-to-right" evidence="10">
        <dbReference type="Rhea" id="RHEA:29528"/>
    </physiologicalReaction>
</comment>
<keyword evidence="9 12" id="KW-0472">Membrane</keyword>
<feature type="transmembrane region" description="Helical" evidence="12">
    <location>
        <begin position="329"/>
        <end position="362"/>
    </location>
</feature>
<organism evidence="13">
    <name type="scientific">Trypanosoma congolense (strain IL3000)</name>
    <dbReference type="NCBI Taxonomy" id="1068625"/>
    <lineage>
        <taxon>Eukaryota</taxon>
        <taxon>Discoba</taxon>
        <taxon>Euglenozoa</taxon>
        <taxon>Kinetoplastea</taxon>
        <taxon>Metakinetoplastina</taxon>
        <taxon>Trypanosomatida</taxon>
        <taxon>Trypanosomatidae</taxon>
        <taxon>Trypanosoma</taxon>
        <taxon>Nannomonas</taxon>
    </lineage>
</organism>
<feature type="transmembrane region" description="Helical" evidence="12">
    <location>
        <begin position="190"/>
        <end position="210"/>
    </location>
</feature>
<sequence length="438" mass="50088">MNYWWLNTVLTVELCVSVVAFHLIQYTAIDWDAYMQEVKGFLDGELDYMKLKGDTGPLVYPSGFVWSYSALYFITKGGVDVEMAQWLYMGMYLMVLTSVAYLYRSSGLRGRLFIRLLFTKRARSLYMFRLFNDCWAMFLLYLAVICFARGRKWTLGCLLYSMAVSVKMNIFLFAPGLFLVMCKSLPFKKVVSCLTVCALWQVLAGLPFLLESPKSYILRSFDLGRVFTYRWTVNFKRVSESVFVSSEFSKSLGVLVVISWIYVWICRWSKRAYRRRRDTEDGVGCGDGGEMVVGEYTGSDEDVFHNVTLTLMESNMVGVIFARSLHYQFFLWFFYIVPFVLSATRLPAVVKILAFMFIQYGFEVYPSTATSSTFILVGFFFVWLGLEFFPVCSAKSSPKKIEEPVSDVKKRKVGVATPSAAAAVQPRLKGSGAAERVR</sequence>
<feature type="region of interest" description="Disordered" evidence="11">
    <location>
        <begin position="415"/>
        <end position="438"/>
    </location>
</feature>
<evidence type="ECO:0000256" key="2">
    <source>
        <dbReference type="ARBA" id="ARBA00004922"/>
    </source>
</evidence>
<keyword evidence="6 12" id="KW-0812">Transmembrane</keyword>
<feature type="transmembrane region" description="Helical" evidence="12">
    <location>
        <begin position="6"/>
        <end position="29"/>
    </location>
</feature>
<evidence type="ECO:0000256" key="3">
    <source>
        <dbReference type="ARBA" id="ARBA00011964"/>
    </source>
</evidence>
<feature type="transmembrane region" description="Helical" evidence="12">
    <location>
        <begin position="153"/>
        <end position="178"/>
    </location>
</feature>
<keyword evidence="8 12" id="KW-1133">Transmembrane helix</keyword>
<dbReference type="EC" id="2.4.1.258" evidence="3"/>
<comment type="pathway">
    <text evidence="2">Protein modification; protein glycosylation.</text>
</comment>
<keyword evidence="5 13" id="KW-0808">Transferase</keyword>
<evidence type="ECO:0000256" key="8">
    <source>
        <dbReference type="ARBA" id="ARBA00022989"/>
    </source>
</evidence>
<keyword evidence="7" id="KW-0256">Endoplasmic reticulum</keyword>
<dbReference type="InterPro" id="IPR007873">
    <property type="entry name" value="Glycosyltransferase_ALG3"/>
</dbReference>
<feature type="transmembrane region" description="Helical" evidence="12">
    <location>
        <begin position="86"/>
        <end position="103"/>
    </location>
</feature>
<dbReference type="AlphaFoldDB" id="G0UWM8"/>
<keyword evidence="4 13" id="KW-0328">Glycosyltransferase</keyword>
<evidence type="ECO:0000256" key="1">
    <source>
        <dbReference type="ARBA" id="ARBA00004477"/>
    </source>
</evidence>
<reference evidence="13" key="1">
    <citation type="journal article" date="2012" name="Proc. Natl. Acad. Sci. U.S.A.">
        <title>Antigenic diversity is generated by distinct evolutionary mechanisms in African trypanosome species.</title>
        <authorList>
            <person name="Jackson A.P."/>
            <person name="Berry A."/>
            <person name="Aslett M."/>
            <person name="Allison H.C."/>
            <person name="Burton P."/>
            <person name="Vavrova-Anderson J."/>
            <person name="Brown R."/>
            <person name="Browne H."/>
            <person name="Corton N."/>
            <person name="Hauser H."/>
            <person name="Gamble J."/>
            <person name="Gilderthorp R."/>
            <person name="Marcello L."/>
            <person name="McQuillan J."/>
            <person name="Otto T.D."/>
            <person name="Quail M.A."/>
            <person name="Sanders M.J."/>
            <person name="van Tonder A."/>
            <person name="Ginger M.L."/>
            <person name="Field M.C."/>
            <person name="Barry J.D."/>
            <person name="Hertz-Fowler C."/>
            <person name="Berriman M."/>
        </authorList>
    </citation>
    <scope>NUCLEOTIDE SEQUENCE</scope>
    <source>
        <strain evidence="13">IL3000</strain>
    </source>
</reference>
<feature type="transmembrane region" description="Helical" evidence="12">
    <location>
        <begin position="374"/>
        <end position="392"/>
    </location>
</feature>
<dbReference type="EMBL" id="HE575323">
    <property type="protein sequence ID" value="CCC93794.1"/>
    <property type="molecule type" value="Genomic_DNA"/>
</dbReference>
<feature type="transmembrane region" description="Helical" evidence="12">
    <location>
        <begin position="124"/>
        <end position="147"/>
    </location>
</feature>
<comment type="subcellular location">
    <subcellularLocation>
        <location evidence="1">Endoplasmic reticulum membrane</location>
        <topology evidence="1">Multi-pass membrane protein</topology>
    </subcellularLocation>
</comment>
<dbReference type="GO" id="GO:0005789">
    <property type="term" value="C:endoplasmic reticulum membrane"/>
    <property type="evidence" value="ECO:0007669"/>
    <property type="project" value="UniProtKB-SubCell"/>
</dbReference>
<evidence type="ECO:0000256" key="7">
    <source>
        <dbReference type="ARBA" id="ARBA00022824"/>
    </source>
</evidence>
<accession>G0UWM8</accession>
<dbReference type="PANTHER" id="PTHR12646:SF0">
    <property type="entry name" value="DOL-P-MAN:MAN(5)GLCNAC(2)-PP-DOL ALPHA-1,3-MANNOSYLTRANSFERASE"/>
    <property type="match status" value="1"/>
</dbReference>
<feature type="transmembrane region" description="Helical" evidence="12">
    <location>
        <begin position="248"/>
        <end position="266"/>
    </location>
</feature>
<evidence type="ECO:0000256" key="9">
    <source>
        <dbReference type="ARBA" id="ARBA00023136"/>
    </source>
</evidence>
<evidence type="ECO:0000256" key="6">
    <source>
        <dbReference type="ARBA" id="ARBA00022692"/>
    </source>
</evidence>